<feature type="region of interest" description="Disordered" evidence="1">
    <location>
        <begin position="124"/>
        <end position="144"/>
    </location>
</feature>
<dbReference type="EMBL" id="JAYWIO010000008">
    <property type="protein sequence ID" value="KAK7245567.1"/>
    <property type="molecule type" value="Genomic_DNA"/>
</dbReference>
<evidence type="ECO:0000313" key="4">
    <source>
        <dbReference type="Proteomes" id="UP001372338"/>
    </source>
</evidence>
<sequence length="331" mass="37307">MENHVITVEEIVNLRTSVVVPKVMEGDTAVEASNVVAVTVAGVTVGKDVDDADMITDQEENLENKLKALMTISPEKMEGSLRRQYGKGRFDVLANEGEDILAAENDFTHDRVSLSFAQPHEQPTALLNVDQQPKGSGPSHKEIRSKEYKEHMKAKGKEVLLQMKINEKTRKHVLEDYALQSYVPGPLSPLDESKLLADLVTPSGAWDVTQITGTTDSIGLSLTRDGWFCVASAYGSIANQWSNDKPRIWKKICTWTGPQWIRLLLWKIYNDALMTNKNRLRRNLTNNWTCMLCHEEDETVQHVFRGRRCGTSNTFPPTKLAYLLIHNQGFK</sequence>
<reference evidence="3 4" key="1">
    <citation type="submission" date="2024-01" db="EMBL/GenBank/DDBJ databases">
        <title>The genomes of 5 underutilized Papilionoideae crops provide insights into root nodulation and disease resistanc.</title>
        <authorList>
            <person name="Yuan L."/>
        </authorList>
    </citation>
    <scope>NUCLEOTIDE SEQUENCE [LARGE SCALE GENOMIC DNA]</scope>
    <source>
        <strain evidence="3">ZHUSHIDOU_FW_LH</strain>
        <tissue evidence="3">Leaf</tissue>
    </source>
</reference>
<evidence type="ECO:0000313" key="3">
    <source>
        <dbReference type="EMBL" id="KAK7245567.1"/>
    </source>
</evidence>
<proteinExistence type="predicted"/>
<evidence type="ECO:0000259" key="2">
    <source>
        <dbReference type="Pfam" id="PF13966"/>
    </source>
</evidence>
<dbReference type="InterPro" id="IPR026960">
    <property type="entry name" value="RVT-Znf"/>
</dbReference>
<comment type="caution">
    <text evidence="3">The sequence shown here is derived from an EMBL/GenBank/DDBJ whole genome shotgun (WGS) entry which is preliminary data.</text>
</comment>
<keyword evidence="4" id="KW-1185">Reference proteome</keyword>
<evidence type="ECO:0000256" key="1">
    <source>
        <dbReference type="SAM" id="MobiDB-lite"/>
    </source>
</evidence>
<feature type="domain" description="Reverse transcriptase zinc-binding" evidence="2">
    <location>
        <begin position="228"/>
        <end position="304"/>
    </location>
</feature>
<accession>A0AAN9HRN8</accession>
<dbReference type="Pfam" id="PF13966">
    <property type="entry name" value="zf-RVT"/>
    <property type="match status" value="1"/>
</dbReference>
<dbReference type="Proteomes" id="UP001372338">
    <property type="component" value="Unassembled WGS sequence"/>
</dbReference>
<gene>
    <name evidence="3" type="ORF">RIF29_40414</name>
</gene>
<name>A0AAN9HRN8_CROPI</name>
<organism evidence="3 4">
    <name type="scientific">Crotalaria pallida</name>
    <name type="common">Smooth rattlebox</name>
    <name type="synonym">Crotalaria striata</name>
    <dbReference type="NCBI Taxonomy" id="3830"/>
    <lineage>
        <taxon>Eukaryota</taxon>
        <taxon>Viridiplantae</taxon>
        <taxon>Streptophyta</taxon>
        <taxon>Embryophyta</taxon>
        <taxon>Tracheophyta</taxon>
        <taxon>Spermatophyta</taxon>
        <taxon>Magnoliopsida</taxon>
        <taxon>eudicotyledons</taxon>
        <taxon>Gunneridae</taxon>
        <taxon>Pentapetalae</taxon>
        <taxon>rosids</taxon>
        <taxon>fabids</taxon>
        <taxon>Fabales</taxon>
        <taxon>Fabaceae</taxon>
        <taxon>Papilionoideae</taxon>
        <taxon>50 kb inversion clade</taxon>
        <taxon>genistoids sensu lato</taxon>
        <taxon>core genistoids</taxon>
        <taxon>Crotalarieae</taxon>
        <taxon>Crotalaria</taxon>
    </lineage>
</organism>
<dbReference type="AlphaFoldDB" id="A0AAN9HRN8"/>
<protein>
    <recommendedName>
        <fullName evidence="2">Reverse transcriptase zinc-binding domain-containing protein</fullName>
    </recommendedName>
</protein>